<name>A0ABY5BSX8_9LACO</name>
<evidence type="ECO:0000313" key="3">
    <source>
        <dbReference type="Proteomes" id="UP001057025"/>
    </source>
</evidence>
<dbReference type="PROSITE" id="PS51186">
    <property type="entry name" value="GNAT"/>
    <property type="match status" value="1"/>
</dbReference>
<dbReference type="EMBL" id="CP097118">
    <property type="protein sequence ID" value="USS88197.1"/>
    <property type="molecule type" value="Genomic_DNA"/>
</dbReference>
<evidence type="ECO:0000313" key="2">
    <source>
        <dbReference type="EMBL" id="USS88197.1"/>
    </source>
</evidence>
<dbReference type="GO" id="GO:0016746">
    <property type="term" value="F:acyltransferase activity"/>
    <property type="evidence" value="ECO:0007669"/>
    <property type="project" value="UniProtKB-KW"/>
</dbReference>
<sequence length="149" mass="17123">MFQVQHLQDMNPVTVYQILRARSQVFVEEQKIDYCDPDDQDLTALHLFEQSDQGEVIAYARVFRDGDHVTFGRVLTSAAVCGTGKGRELLTAILKLCQTRFPGLPIVINAQMQAVGYYEKQGFVIEGEPFLEVEFPHVRMRYRHRLVDC</sequence>
<feature type="domain" description="N-acetyltransferase" evidence="1">
    <location>
        <begin position="5"/>
        <end position="145"/>
    </location>
</feature>
<evidence type="ECO:0000259" key="1">
    <source>
        <dbReference type="PROSITE" id="PS51186"/>
    </source>
</evidence>
<keyword evidence="2" id="KW-0012">Acyltransferase</keyword>
<dbReference type="SUPFAM" id="SSF55729">
    <property type="entry name" value="Acyl-CoA N-acyltransferases (Nat)"/>
    <property type="match status" value="1"/>
</dbReference>
<dbReference type="InterPro" id="IPR016181">
    <property type="entry name" value="Acyl_CoA_acyltransferase"/>
</dbReference>
<keyword evidence="2" id="KW-0808">Transferase</keyword>
<dbReference type="Proteomes" id="UP001057025">
    <property type="component" value="Chromosome"/>
</dbReference>
<dbReference type="InterPro" id="IPR000182">
    <property type="entry name" value="GNAT_dom"/>
</dbReference>
<reference evidence="2" key="1">
    <citation type="submission" date="2022-05" db="EMBL/GenBank/DDBJ databases">
        <authorList>
            <person name="Oliphant S.A."/>
            <person name="Watson-Haigh N.S."/>
            <person name="Sumby K.M."/>
            <person name="Gardner J.M."/>
            <person name="Jiranek V."/>
        </authorList>
    </citation>
    <scope>NUCLEOTIDE SEQUENCE</scope>
    <source>
        <strain evidence="2">KI11_C11</strain>
    </source>
</reference>
<keyword evidence="3" id="KW-1185">Reference proteome</keyword>
<dbReference type="Gene3D" id="3.40.630.30">
    <property type="match status" value="1"/>
</dbReference>
<dbReference type="Pfam" id="PF13673">
    <property type="entry name" value="Acetyltransf_10"/>
    <property type="match status" value="1"/>
</dbReference>
<gene>
    <name evidence="2" type="ORF">M3M39_01570</name>
</gene>
<dbReference type="EC" id="2.3.1.-" evidence="2"/>
<protein>
    <submittedName>
        <fullName evidence="2">GNAT family N-acetyltransferase</fullName>
        <ecNumber evidence="2">2.3.1.-</ecNumber>
    </submittedName>
</protein>
<proteinExistence type="predicted"/>
<accession>A0ABY5BSX8</accession>
<dbReference type="RefSeq" id="WP_252797483.1">
    <property type="nucleotide sequence ID" value="NZ_CP097118.1"/>
</dbReference>
<organism evidence="2 3">
    <name type="scientific">Fructilactobacillus hinvesii</name>
    <dbReference type="NCBI Taxonomy" id="2940300"/>
    <lineage>
        <taxon>Bacteria</taxon>
        <taxon>Bacillati</taxon>
        <taxon>Bacillota</taxon>
        <taxon>Bacilli</taxon>
        <taxon>Lactobacillales</taxon>
        <taxon>Lactobacillaceae</taxon>
        <taxon>Fructilactobacillus</taxon>
    </lineage>
</organism>